<sequence>MTQDISEETRRASKEVLKMIYYIIIALAITESLNKLFLSNIATLYLIVAFLLTICRFAHGASIHLDVYSRKRYKPLFDFLEFFFQAGLFYLMSTVLTEPYNFSLLFITMLLSDAIWLCFLWLIKYIESDKTHKQWLISDIIIIFILSFLLLIPSQTIQYDLYSLIVMITSIIATVTDYSFNKDFYFPSVDNL</sequence>
<feature type="transmembrane region" description="Helical" evidence="1">
    <location>
        <begin position="20"/>
        <end position="38"/>
    </location>
</feature>
<feature type="transmembrane region" description="Helical" evidence="1">
    <location>
        <begin position="102"/>
        <end position="123"/>
    </location>
</feature>
<feature type="transmembrane region" description="Helical" evidence="1">
    <location>
        <begin position="44"/>
        <end position="65"/>
    </location>
</feature>
<reference evidence="2" key="1">
    <citation type="journal article" date="2015" name="Nature">
        <title>Complex archaea that bridge the gap between prokaryotes and eukaryotes.</title>
        <authorList>
            <person name="Spang A."/>
            <person name="Saw J.H."/>
            <person name="Jorgensen S.L."/>
            <person name="Zaremba-Niedzwiedzka K."/>
            <person name="Martijn J."/>
            <person name="Lind A.E."/>
            <person name="van Eijk R."/>
            <person name="Schleper C."/>
            <person name="Guy L."/>
            <person name="Ettema T.J."/>
        </authorList>
    </citation>
    <scope>NUCLEOTIDE SEQUENCE</scope>
</reference>
<organism evidence="2">
    <name type="scientific">marine sediment metagenome</name>
    <dbReference type="NCBI Taxonomy" id="412755"/>
    <lineage>
        <taxon>unclassified sequences</taxon>
        <taxon>metagenomes</taxon>
        <taxon>ecological metagenomes</taxon>
    </lineage>
</organism>
<comment type="caution">
    <text evidence="2">The sequence shown here is derived from an EMBL/GenBank/DDBJ whole genome shotgun (WGS) entry which is preliminary data.</text>
</comment>
<name>A0A0F9HV06_9ZZZZ</name>
<feature type="transmembrane region" description="Helical" evidence="1">
    <location>
        <begin position="161"/>
        <end position="180"/>
    </location>
</feature>
<accession>A0A0F9HV06</accession>
<dbReference type="AlphaFoldDB" id="A0A0F9HV06"/>
<proteinExistence type="predicted"/>
<evidence type="ECO:0000256" key="1">
    <source>
        <dbReference type="SAM" id="Phobius"/>
    </source>
</evidence>
<keyword evidence="1" id="KW-1133">Transmembrane helix</keyword>
<protein>
    <submittedName>
        <fullName evidence="2">Uncharacterized protein</fullName>
    </submittedName>
</protein>
<feature type="transmembrane region" description="Helical" evidence="1">
    <location>
        <begin position="77"/>
        <end position="96"/>
    </location>
</feature>
<dbReference type="EMBL" id="LAZR01015878">
    <property type="protein sequence ID" value="KKM06957.1"/>
    <property type="molecule type" value="Genomic_DNA"/>
</dbReference>
<gene>
    <name evidence="2" type="ORF">LCGC14_1738740</name>
</gene>
<keyword evidence="1" id="KW-0472">Membrane</keyword>
<feature type="transmembrane region" description="Helical" evidence="1">
    <location>
        <begin position="135"/>
        <end position="155"/>
    </location>
</feature>
<evidence type="ECO:0000313" key="2">
    <source>
        <dbReference type="EMBL" id="KKM06957.1"/>
    </source>
</evidence>
<keyword evidence="1" id="KW-0812">Transmembrane</keyword>